<keyword evidence="1" id="KW-0175">Coiled coil</keyword>
<feature type="compositionally biased region" description="Polar residues" evidence="2">
    <location>
        <begin position="211"/>
        <end position="225"/>
    </location>
</feature>
<feature type="compositionally biased region" description="Polar residues" evidence="2">
    <location>
        <begin position="233"/>
        <end position="248"/>
    </location>
</feature>
<dbReference type="OMA" id="IDIGTCD"/>
<proteinExistence type="predicted"/>
<dbReference type="OrthoDB" id="5599468at2759"/>
<name>A0A1S3Z0Y3_TOBAC</name>
<evidence type="ECO:0000313" key="5">
    <source>
        <dbReference type="RefSeq" id="XP_016457791.1"/>
    </source>
</evidence>
<dbReference type="PANTHER" id="PTHR47383">
    <property type="entry name" value="OS03G0659800 PROTEIN"/>
    <property type="match status" value="1"/>
</dbReference>
<dbReference type="InterPro" id="IPR058936">
    <property type="entry name" value="At4g15545-like"/>
</dbReference>
<evidence type="ECO:0000256" key="1">
    <source>
        <dbReference type="SAM" id="Coils"/>
    </source>
</evidence>
<gene>
    <name evidence="5 6" type="primary">LOC107781577</name>
</gene>
<dbReference type="PaxDb" id="4097-A0A1S3Z0Y3"/>
<accession>A0A1S3Z0Y3</accession>
<dbReference type="AlphaFoldDB" id="A0A1S3Z0Y3"/>
<dbReference type="RefSeq" id="XP_016457791.1">
    <property type="nucleotide sequence ID" value="XM_016602305.1"/>
</dbReference>
<feature type="domain" description="At4g15545-like C-terminal" evidence="3">
    <location>
        <begin position="282"/>
        <end position="347"/>
    </location>
</feature>
<dbReference type="GO" id="GO:0010168">
    <property type="term" value="C:ER body"/>
    <property type="evidence" value="ECO:0000318"/>
    <property type="project" value="GO_Central"/>
</dbReference>
<feature type="compositionally biased region" description="Low complexity" evidence="2">
    <location>
        <begin position="254"/>
        <end position="271"/>
    </location>
</feature>
<dbReference type="STRING" id="4097.A0A1S3Z0Y3"/>
<dbReference type="InterPro" id="IPR058935">
    <property type="entry name" value="At4g15545-like_C"/>
</dbReference>
<reference key="1">
    <citation type="journal article" date="2014" name="Nat. Commun.">
        <title>The tobacco genome sequence and its comparison with those of tomato and potato.</title>
        <authorList>
            <person name="Sierro N."/>
            <person name="Battey J.N."/>
            <person name="Ouadi S."/>
            <person name="Bakaher N."/>
            <person name="Bovet L."/>
            <person name="Willig A."/>
            <person name="Goepfert S."/>
            <person name="Peitsch M.C."/>
            <person name="Ivanov N.V."/>
        </authorList>
    </citation>
    <scope>NUCLEOTIDE SEQUENCE [LARGE SCALE GENOMIC DNA]</scope>
    <source>
        <strain>cv. TN90</strain>
    </source>
</reference>
<sequence>MSLSQSSSSDSSRSAAAAAGGPDFHLSDEILSVIPTDPYEQLDLARKITSMAIASRVTKLESEMGRLRQKLHDKDRVIVDLQDKVSKLEQACQETELRLKITCEDNVKLSKERDSFALTAKKMGRDLAKLETFKRQLVQSLSDENSSQAETVDIGTYDQSAHKAYSVKEEVNSYAVHHSYGGPVDSTVINDDASKRAVQRFSMTPYITPRLTPTGTPKIISTSVSPRRYSVVGSPQRTSGTNSPTNPQYDGRGSMSSFFPSSQQSSAANSPPKARPLPAQTPRIDGKEFFRQARSRLSYEQFSAFLANIKELNAHKQSREETLKKAEEIFGTDNKDLYLSFQGLLSRSSR</sequence>
<protein>
    <submittedName>
        <fullName evidence="5 6">Uncharacterized protein At4g15545</fullName>
    </submittedName>
</protein>
<dbReference type="Proteomes" id="UP000790787">
    <property type="component" value="Chromosome 12"/>
</dbReference>
<dbReference type="PANTHER" id="PTHR47383:SF8">
    <property type="entry name" value="OS01G0768300 PROTEIN"/>
    <property type="match status" value="1"/>
</dbReference>
<dbReference type="RefSeq" id="XP_016457792.1">
    <property type="nucleotide sequence ID" value="XM_016602306.1"/>
</dbReference>
<dbReference type="GeneID" id="107781577"/>
<feature type="coiled-coil region" evidence="1">
    <location>
        <begin position="71"/>
        <end position="98"/>
    </location>
</feature>
<evidence type="ECO:0000256" key="2">
    <source>
        <dbReference type="SAM" id="MobiDB-lite"/>
    </source>
</evidence>
<evidence type="ECO:0000313" key="6">
    <source>
        <dbReference type="RefSeq" id="XP_016457792.1"/>
    </source>
</evidence>
<feature type="region of interest" description="Disordered" evidence="2">
    <location>
        <begin position="1"/>
        <end position="20"/>
    </location>
</feature>
<feature type="region of interest" description="Disordered" evidence="2">
    <location>
        <begin position="207"/>
        <end position="283"/>
    </location>
</feature>
<evidence type="ECO:0000259" key="3">
    <source>
        <dbReference type="Pfam" id="PF25972"/>
    </source>
</evidence>
<feature type="compositionally biased region" description="Low complexity" evidence="2">
    <location>
        <begin position="1"/>
        <end position="19"/>
    </location>
</feature>
<evidence type="ECO:0000313" key="4">
    <source>
        <dbReference type="Proteomes" id="UP000790787"/>
    </source>
</evidence>
<reference evidence="5 6" key="2">
    <citation type="submission" date="2025-04" db="UniProtKB">
        <authorList>
            <consortium name="RefSeq"/>
        </authorList>
    </citation>
    <scope>IDENTIFICATION</scope>
</reference>
<dbReference type="Pfam" id="PF25972">
    <property type="entry name" value="At4g15545_C"/>
    <property type="match status" value="1"/>
</dbReference>
<organism evidence="6">
    <name type="scientific">Nicotiana tabacum</name>
    <name type="common">Common tobacco</name>
    <dbReference type="NCBI Taxonomy" id="4097"/>
    <lineage>
        <taxon>Eukaryota</taxon>
        <taxon>Viridiplantae</taxon>
        <taxon>Streptophyta</taxon>
        <taxon>Embryophyta</taxon>
        <taxon>Tracheophyta</taxon>
        <taxon>Spermatophyta</taxon>
        <taxon>Magnoliopsida</taxon>
        <taxon>eudicotyledons</taxon>
        <taxon>Gunneridae</taxon>
        <taxon>Pentapetalae</taxon>
        <taxon>asterids</taxon>
        <taxon>lamiids</taxon>
        <taxon>Solanales</taxon>
        <taxon>Solanaceae</taxon>
        <taxon>Nicotianoideae</taxon>
        <taxon>Nicotianeae</taxon>
        <taxon>Nicotiana</taxon>
    </lineage>
</organism>
<keyword evidence="4" id="KW-1185">Reference proteome</keyword>
<dbReference type="KEGG" id="nta:107781577"/>